<evidence type="ECO:0000259" key="1">
    <source>
        <dbReference type="PROSITE" id="PS50113"/>
    </source>
</evidence>
<evidence type="ECO:0008006" key="6">
    <source>
        <dbReference type="Google" id="ProtNLM"/>
    </source>
</evidence>
<dbReference type="InterPro" id="IPR043128">
    <property type="entry name" value="Rev_trsase/Diguanyl_cyclase"/>
</dbReference>
<dbReference type="InterPro" id="IPR000700">
    <property type="entry name" value="PAS-assoc_C"/>
</dbReference>
<feature type="domain" description="EAL" evidence="2">
    <location>
        <begin position="491"/>
        <end position="746"/>
    </location>
</feature>
<protein>
    <recommendedName>
        <fullName evidence="6">Diguanylate cyclase</fullName>
    </recommendedName>
</protein>
<evidence type="ECO:0000259" key="3">
    <source>
        <dbReference type="PROSITE" id="PS50887"/>
    </source>
</evidence>
<dbReference type="SMART" id="SM00052">
    <property type="entry name" value="EAL"/>
    <property type="match status" value="1"/>
</dbReference>
<accession>A0A0F5FF69</accession>
<dbReference type="SMART" id="SM00267">
    <property type="entry name" value="GGDEF"/>
    <property type="match status" value="1"/>
</dbReference>
<sequence>MADEATIGESGGEARRLKAVKALGLLDTPPAPEFEALVDLTCRTFGVATCGISLIDDRRQWFKAMRGLTRREISRELAFCTRLITTRAPLSIADLSADSGTWRHPLVAGAPHLRFYAGAPLMLGEEVVGALCVFDTRPRTLTQSEAEALERLAAVGSGLLRQYDTAQALSRLSHELEAQGRLAEQQRRLLSHQHRVLAQASAIARIGAWERDLKTGASRWSEGMYRLFEVPEDFVIDEAAILSFYPPGERRRVKGIVSRAAKAGTGHQFDAQIVTAKGNRRWVRVTSEIDHVDGVPVRRLGIVRDITEEKEAADRIASLAERDGLTGLYNRAFLQAHIDDLPTRRAGRRHAFLLLDLDGFKDINDTHGHAAGDECLKRVSRRIARSAGREALVARIGGDEFAVLVEEPAGRQDARALARHIRKAIQVPLRWRGHAFQLSASIGIAYWSGGEPVMSDALFADADLALYDAKGAGKNCEAIYRPELRAEATRRFAIVRDVGRALKRGGLELYYQPKVRLIGGAHQGFEALLRWVREDGSVVSAGAFEPALKDPGLSAEIGNFVIESALSQAAGWQGQGLDFGSVAINLGASQFRNRNLGRAMLERIDALGLPPGAIEVEVTEDVFLSRAAGHALEVCRELKYGGVTIAFDDFGTGFASLTHLREFPVDVLKIDRSFISRLGTDASTTSIVHAVVDLAHNLELGVVAEGVETEGQAQFLRAVGCEWAQGYLYARPMDARAVQGYLGTGAERLRA</sequence>
<organism evidence="4 5">
    <name type="scientific">Devosia geojensis</name>
    <dbReference type="NCBI Taxonomy" id="443610"/>
    <lineage>
        <taxon>Bacteria</taxon>
        <taxon>Pseudomonadati</taxon>
        <taxon>Pseudomonadota</taxon>
        <taxon>Alphaproteobacteria</taxon>
        <taxon>Hyphomicrobiales</taxon>
        <taxon>Devosiaceae</taxon>
        <taxon>Devosia</taxon>
    </lineage>
</organism>
<dbReference type="Pfam" id="PF01590">
    <property type="entry name" value="GAF"/>
    <property type="match status" value="1"/>
</dbReference>
<dbReference type="SUPFAM" id="SSF55781">
    <property type="entry name" value="GAF domain-like"/>
    <property type="match status" value="1"/>
</dbReference>
<dbReference type="Gene3D" id="3.20.20.450">
    <property type="entry name" value="EAL domain"/>
    <property type="match status" value="1"/>
</dbReference>
<dbReference type="InterPro" id="IPR035919">
    <property type="entry name" value="EAL_sf"/>
</dbReference>
<dbReference type="InterPro" id="IPR000014">
    <property type="entry name" value="PAS"/>
</dbReference>
<dbReference type="Gene3D" id="3.30.70.270">
    <property type="match status" value="1"/>
</dbReference>
<dbReference type="STRING" id="443610.VE25_18960"/>
<dbReference type="EMBL" id="JZEX01000171">
    <property type="protein sequence ID" value="KKB07215.1"/>
    <property type="molecule type" value="Genomic_DNA"/>
</dbReference>
<dbReference type="NCBIfam" id="TIGR00254">
    <property type="entry name" value="GGDEF"/>
    <property type="match status" value="1"/>
</dbReference>
<proteinExistence type="predicted"/>
<keyword evidence="5" id="KW-1185">Reference proteome</keyword>
<dbReference type="InterPro" id="IPR000160">
    <property type="entry name" value="GGDEF_dom"/>
</dbReference>
<dbReference type="InterPro" id="IPR052155">
    <property type="entry name" value="Biofilm_reg_signaling"/>
</dbReference>
<dbReference type="PANTHER" id="PTHR44757">
    <property type="entry name" value="DIGUANYLATE CYCLASE DGCP"/>
    <property type="match status" value="1"/>
</dbReference>
<evidence type="ECO:0000259" key="2">
    <source>
        <dbReference type="PROSITE" id="PS50883"/>
    </source>
</evidence>
<dbReference type="CDD" id="cd01949">
    <property type="entry name" value="GGDEF"/>
    <property type="match status" value="1"/>
</dbReference>
<dbReference type="SUPFAM" id="SSF141868">
    <property type="entry name" value="EAL domain-like"/>
    <property type="match status" value="1"/>
</dbReference>
<dbReference type="OrthoDB" id="9814202at2"/>
<dbReference type="Pfam" id="PF00563">
    <property type="entry name" value="EAL"/>
    <property type="match status" value="1"/>
</dbReference>
<dbReference type="NCBIfam" id="TIGR00229">
    <property type="entry name" value="sensory_box"/>
    <property type="match status" value="1"/>
</dbReference>
<dbReference type="PATRIC" id="fig|443610.3.peg.2103"/>
<evidence type="ECO:0000313" key="5">
    <source>
        <dbReference type="Proteomes" id="UP000033632"/>
    </source>
</evidence>
<gene>
    <name evidence="4" type="ORF">VE25_18960</name>
</gene>
<dbReference type="InterPro" id="IPR001633">
    <property type="entry name" value="EAL_dom"/>
</dbReference>
<dbReference type="SUPFAM" id="SSF55073">
    <property type="entry name" value="Nucleotide cyclase"/>
    <property type="match status" value="1"/>
</dbReference>
<feature type="domain" description="GGDEF" evidence="3">
    <location>
        <begin position="348"/>
        <end position="482"/>
    </location>
</feature>
<dbReference type="PANTHER" id="PTHR44757:SF2">
    <property type="entry name" value="BIOFILM ARCHITECTURE MAINTENANCE PROTEIN MBAA"/>
    <property type="match status" value="1"/>
</dbReference>
<feature type="domain" description="PAC" evidence="1">
    <location>
        <begin position="267"/>
        <end position="318"/>
    </location>
</feature>
<dbReference type="PROSITE" id="PS50883">
    <property type="entry name" value="EAL"/>
    <property type="match status" value="1"/>
</dbReference>
<evidence type="ECO:0000313" key="4">
    <source>
        <dbReference type="EMBL" id="KKB07215.1"/>
    </source>
</evidence>
<dbReference type="InterPro" id="IPR035965">
    <property type="entry name" value="PAS-like_dom_sf"/>
</dbReference>
<dbReference type="SUPFAM" id="SSF55785">
    <property type="entry name" value="PYP-like sensor domain (PAS domain)"/>
    <property type="match status" value="1"/>
</dbReference>
<dbReference type="Proteomes" id="UP000033632">
    <property type="component" value="Unassembled WGS sequence"/>
</dbReference>
<dbReference type="InterPro" id="IPR029016">
    <property type="entry name" value="GAF-like_dom_sf"/>
</dbReference>
<dbReference type="AlphaFoldDB" id="A0A0F5FF69"/>
<dbReference type="PROSITE" id="PS50887">
    <property type="entry name" value="GGDEF"/>
    <property type="match status" value="1"/>
</dbReference>
<reference evidence="4 5" key="1">
    <citation type="submission" date="2015-03" db="EMBL/GenBank/DDBJ databases">
        <authorList>
            <person name="Hassan Y.I."/>
            <person name="Lepp D."/>
            <person name="Li X.-Z."/>
            <person name="Zhou T."/>
        </authorList>
    </citation>
    <scope>NUCLEOTIDE SEQUENCE [LARGE SCALE GENOMIC DNA]</scope>
    <source>
        <strain evidence="4 5">BD-c194</strain>
    </source>
</reference>
<dbReference type="InterPro" id="IPR003018">
    <property type="entry name" value="GAF"/>
</dbReference>
<dbReference type="SMART" id="SM00065">
    <property type="entry name" value="GAF"/>
    <property type="match status" value="1"/>
</dbReference>
<dbReference type="CDD" id="cd01948">
    <property type="entry name" value="EAL"/>
    <property type="match status" value="1"/>
</dbReference>
<dbReference type="RefSeq" id="WP_046110240.1">
    <property type="nucleotide sequence ID" value="NZ_JZEX01000171.1"/>
</dbReference>
<dbReference type="Gene3D" id="3.30.450.20">
    <property type="entry name" value="PAS domain"/>
    <property type="match status" value="1"/>
</dbReference>
<name>A0A0F5FF69_9HYPH</name>
<dbReference type="Pfam" id="PF00990">
    <property type="entry name" value="GGDEF"/>
    <property type="match status" value="1"/>
</dbReference>
<dbReference type="PROSITE" id="PS50113">
    <property type="entry name" value="PAC"/>
    <property type="match status" value="1"/>
</dbReference>
<comment type="caution">
    <text evidence="4">The sequence shown here is derived from an EMBL/GenBank/DDBJ whole genome shotgun (WGS) entry which is preliminary data.</text>
</comment>
<dbReference type="Gene3D" id="3.30.450.40">
    <property type="match status" value="1"/>
</dbReference>
<dbReference type="InterPro" id="IPR029787">
    <property type="entry name" value="Nucleotide_cyclase"/>
</dbReference>